<reference evidence="1 2" key="1">
    <citation type="journal article" date="2020" name="Nat. Food">
        <title>A phased Vanilla planifolia genome enables genetic improvement of flavour and production.</title>
        <authorList>
            <person name="Hasing T."/>
            <person name="Tang H."/>
            <person name="Brym M."/>
            <person name="Khazi F."/>
            <person name="Huang T."/>
            <person name="Chambers A.H."/>
        </authorList>
    </citation>
    <scope>NUCLEOTIDE SEQUENCE [LARGE SCALE GENOMIC DNA]</scope>
    <source>
        <tissue evidence="1">Leaf</tissue>
    </source>
</reference>
<sequence length="90" mass="10002">HCLQLSQALEEEVQMKLFIKVTIRGHKIRDNSKAFAMEGTSAVAFAQSADNGYVQRCRRGSINKLDDMLVMGQLLSSGWVGTKVVNMVDE</sequence>
<accession>A0A835VAE0</accession>
<organism evidence="1 2">
    <name type="scientific">Vanilla planifolia</name>
    <name type="common">Vanilla</name>
    <dbReference type="NCBI Taxonomy" id="51239"/>
    <lineage>
        <taxon>Eukaryota</taxon>
        <taxon>Viridiplantae</taxon>
        <taxon>Streptophyta</taxon>
        <taxon>Embryophyta</taxon>
        <taxon>Tracheophyta</taxon>
        <taxon>Spermatophyta</taxon>
        <taxon>Magnoliopsida</taxon>
        <taxon>Liliopsida</taxon>
        <taxon>Asparagales</taxon>
        <taxon>Orchidaceae</taxon>
        <taxon>Vanilloideae</taxon>
        <taxon>Vanilleae</taxon>
        <taxon>Vanilla</taxon>
    </lineage>
</organism>
<gene>
    <name evidence="1" type="ORF">HPP92_004443</name>
</gene>
<dbReference type="AlphaFoldDB" id="A0A835VAE0"/>
<name>A0A835VAE0_VANPL</name>
<dbReference type="EMBL" id="JADCNM010000002">
    <property type="protein sequence ID" value="KAG0493449.1"/>
    <property type="molecule type" value="Genomic_DNA"/>
</dbReference>
<comment type="caution">
    <text evidence="1">The sequence shown here is derived from an EMBL/GenBank/DDBJ whole genome shotgun (WGS) entry which is preliminary data.</text>
</comment>
<feature type="non-terminal residue" evidence="1">
    <location>
        <position position="1"/>
    </location>
</feature>
<dbReference type="Proteomes" id="UP000639772">
    <property type="component" value="Unassembled WGS sequence"/>
</dbReference>
<evidence type="ECO:0000313" key="2">
    <source>
        <dbReference type="Proteomes" id="UP000639772"/>
    </source>
</evidence>
<evidence type="ECO:0000313" key="1">
    <source>
        <dbReference type="EMBL" id="KAG0493449.1"/>
    </source>
</evidence>
<proteinExistence type="predicted"/>
<protein>
    <submittedName>
        <fullName evidence="1">Uncharacterized protein</fullName>
    </submittedName>
</protein>